<sequence length="68" mass="7488">MTYFFLLLLLLVGQYRLTVMVAGVTVLLGLWWVARWQARRAPAASVLRPERAITLGSSLGATAQAKVD</sequence>
<proteinExistence type="predicted"/>
<keyword evidence="1" id="KW-1133">Transmembrane helix</keyword>
<keyword evidence="1" id="KW-0472">Membrane</keyword>
<evidence type="ECO:0000313" key="3">
    <source>
        <dbReference type="Proteomes" id="UP001596297"/>
    </source>
</evidence>
<name>A0ABW1YDD8_9DEIO</name>
<keyword evidence="3" id="KW-1185">Reference proteome</keyword>
<feature type="transmembrane region" description="Helical" evidence="1">
    <location>
        <begin position="6"/>
        <end position="33"/>
    </location>
</feature>
<accession>A0ABW1YDD8</accession>
<keyword evidence="1" id="KW-0812">Transmembrane</keyword>
<dbReference type="RefSeq" id="WP_380083302.1">
    <property type="nucleotide sequence ID" value="NZ_JBHSWD010000001.1"/>
</dbReference>
<protein>
    <submittedName>
        <fullName evidence="2">Uncharacterized protein</fullName>
    </submittedName>
</protein>
<dbReference type="Proteomes" id="UP001596297">
    <property type="component" value="Unassembled WGS sequence"/>
</dbReference>
<evidence type="ECO:0000256" key="1">
    <source>
        <dbReference type="SAM" id="Phobius"/>
    </source>
</evidence>
<evidence type="ECO:0000313" key="2">
    <source>
        <dbReference type="EMBL" id="MFC6592284.1"/>
    </source>
</evidence>
<gene>
    <name evidence="2" type="ORF">ACFP81_09930</name>
</gene>
<organism evidence="2 3">
    <name type="scientific">Deinococcus lacus</name>
    <dbReference type="NCBI Taxonomy" id="392561"/>
    <lineage>
        <taxon>Bacteria</taxon>
        <taxon>Thermotogati</taxon>
        <taxon>Deinococcota</taxon>
        <taxon>Deinococci</taxon>
        <taxon>Deinococcales</taxon>
        <taxon>Deinococcaceae</taxon>
        <taxon>Deinococcus</taxon>
    </lineage>
</organism>
<comment type="caution">
    <text evidence="2">The sequence shown here is derived from an EMBL/GenBank/DDBJ whole genome shotgun (WGS) entry which is preliminary data.</text>
</comment>
<reference evidence="3" key="1">
    <citation type="journal article" date="2019" name="Int. J. Syst. Evol. Microbiol.">
        <title>The Global Catalogue of Microorganisms (GCM) 10K type strain sequencing project: providing services to taxonomists for standard genome sequencing and annotation.</title>
        <authorList>
            <consortium name="The Broad Institute Genomics Platform"/>
            <consortium name="The Broad Institute Genome Sequencing Center for Infectious Disease"/>
            <person name="Wu L."/>
            <person name="Ma J."/>
        </authorList>
    </citation>
    <scope>NUCLEOTIDE SEQUENCE [LARGE SCALE GENOMIC DNA]</scope>
    <source>
        <strain evidence="3">CGMCC 1.15772</strain>
    </source>
</reference>
<dbReference type="EMBL" id="JBHSWD010000001">
    <property type="protein sequence ID" value="MFC6592284.1"/>
    <property type="molecule type" value="Genomic_DNA"/>
</dbReference>